<sequence length="66" mass="7902">MHSSLTFFIIVIRRFNTFHLFLILKQRGYAWIDTYMASQSVFKLLECENKKQCGPLFKRIRNVLCS</sequence>
<organism evidence="1 2">
    <name type="scientific">Xenopus laevis</name>
    <name type="common">African clawed frog</name>
    <dbReference type="NCBI Taxonomy" id="8355"/>
    <lineage>
        <taxon>Eukaryota</taxon>
        <taxon>Metazoa</taxon>
        <taxon>Chordata</taxon>
        <taxon>Craniata</taxon>
        <taxon>Vertebrata</taxon>
        <taxon>Euteleostomi</taxon>
        <taxon>Amphibia</taxon>
        <taxon>Batrachia</taxon>
        <taxon>Anura</taxon>
        <taxon>Pipoidea</taxon>
        <taxon>Pipidae</taxon>
        <taxon>Xenopodinae</taxon>
        <taxon>Xenopus</taxon>
        <taxon>Xenopus</taxon>
    </lineage>
</organism>
<dbReference type="AlphaFoldDB" id="A0A974HNX9"/>
<accession>A0A974HNX9</accession>
<dbReference type="Proteomes" id="UP000694892">
    <property type="component" value="Chromosome 4L"/>
</dbReference>
<gene>
    <name evidence="1" type="ORF">XELAEV_18023035mg</name>
</gene>
<proteinExistence type="predicted"/>
<evidence type="ECO:0000313" key="1">
    <source>
        <dbReference type="EMBL" id="OCT84875.1"/>
    </source>
</evidence>
<name>A0A974HNX9_XENLA</name>
<evidence type="ECO:0000313" key="2">
    <source>
        <dbReference type="Proteomes" id="UP000694892"/>
    </source>
</evidence>
<dbReference type="EMBL" id="CM004472">
    <property type="protein sequence ID" value="OCT84875.1"/>
    <property type="molecule type" value="Genomic_DNA"/>
</dbReference>
<protein>
    <submittedName>
        <fullName evidence="1">Uncharacterized protein</fullName>
    </submittedName>
</protein>
<reference evidence="2" key="1">
    <citation type="journal article" date="2016" name="Nature">
        <title>Genome evolution in the allotetraploid frog Xenopus laevis.</title>
        <authorList>
            <person name="Session A.M."/>
            <person name="Uno Y."/>
            <person name="Kwon T."/>
            <person name="Chapman J.A."/>
            <person name="Toyoda A."/>
            <person name="Takahashi S."/>
            <person name="Fukui A."/>
            <person name="Hikosaka A."/>
            <person name="Suzuki A."/>
            <person name="Kondo M."/>
            <person name="van Heeringen S.J."/>
            <person name="Quigley I."/>
            <person name="Heinz S."/>
            <person name="Ogino H."/>
            <person name="Ochi H."/>
            <person name="Hellsten U."/>
            <person name="Lyons J.B."/>
            <person name="Simakov O."/>
            <person name="Putnam N."/>
            <person name="Stites J."/>
            <person name="Kuroki Y."/>
            <person name="Tanaka T."/>
            <person name="Michiue T."/>
            <person name="Watanabe M."/>
            <person name="Bogdanovic O."/>
            <person name="Lister R."/>
            <person name="Georgiou G."/>
            <person name="Paranjpe S.S."/>
            <person name="van Kruijsbergen I."/>
            <person name="Shu S."/>
            <person name="Carlson J."/>
            <person name="Kinoshita T."/>
            <person name="Ohta Y."/>
            <person name="Mawaribuchi S."/>
            <person name="Jenkins J."/>
            <person name="Grimwood J."/>
            <person name="Schmutz J."/>
            <person name="Mitros T."/>
            <person name="Mozaffari S.V."/>
            <person name="Suzuki Y."/>
            <person name="Haramoto Y."/>
            <person name="Yamamoto T.S."/>
            <person name="Takagi C."/>
            <person name="Heald R."/>
            <person name="Miller K."/>
            <person name="Haudenschild C."/>
            <person name="Kitzman J."/>
            <person name="Nakayama T."/>
            <person name="Izutsu Y."/>
            <person name="Robert J."/>
            <person name="Fortriede J."/>
            <person name="Burns K."/>
            <person name="Lotay V."/>
            <person name="Karimi K."/>
            <person name="Yasuoka Y."/>
            <person name="Dichmann D.S."/>
            <person name="Flajnik M.F."/>
            <person name="Houston D.W."/>
            <person name="Shendure J."/>
            <person name="DuPasquier L."/>
            <person name="Vize P.D."/>
            <person name="Zorn A.M."/>
            <person name="Ito M."/>
            <person name="Marcotte E.M."/>
            <person name="Wallingford J.B."/>
            <person name="Ito Y."/>
            <person name="Asashima M."/>
            <person name="Ueno N."/>
            <person name="Matsuda Y."/>
            <person name="Veenstra G.J."/>
            <person name="Fujiyama A."/>
            <person name="Harland R.M."/>
            <person name="Taira M."/>
            <person name="Rokhsar D.S."/>
        </authorList>
    </citation>
    <scope>NUCLEOTIDE SEQUENCE [LARGE SCALE GENOMIC DNA]</scope>
    <source>
        <strain evidence="2">J</strain>
    </source>
</reference>